<evidence type="ECO:0000256" key="5">
    <source>
        <dbReference type="ARBA" id="ARBA00022842"/>
    </source>
</evidence>
<keyword evidence="5" id="KW-0460">Magnesium</keyword>
<organism evidence="9 10">
    <name type="scientific">Heterodermia speciosa</name>
    <dbReference type="NCBI Taxonomy" id="116794"/>
    <lineage>
        <taxon>Eukaryota</taxon>
        <taxon>Fungi</taxon>
        <taxon>Dikarya</taxon>
        <taxon>Ascomycota</taxon>
        <taxon>Pezizomycotina</taxon>
        <taxon>Lecanoromycetes</taxon>
        <taxon>OSLEUM clade</taxon>
        <taxon>Lecanoromycetidae</taxon>
        <taxon>Caliciales</taxon>
        <taxon>Physciaceae</taxon>
        <taxon>Heterodermia</taxon>
    </lineage>
</organism>
<dbReference type="GO" id="GO:0016818">
    <property type="term" value="F:hydrolase activity, acting on acid anhydrides, in phosphorus-containing anhydrides"/>
    <property type="evidence" value="ECO:0007669"/>
    <property type="project" value="InterPro"/>
</dbReference>
<dbReference type="InterPro" id="IPR039121">
    <property type="entry name" value="NUDT19"/>
</dbReference>
<dbReference type="CDD" id="cd18870">
    <property type="entry name" value="NUDIX_AcylCoAdiphos_Nudt19"/>
    <property type="match status" value="1"/>
</dbReference>
<name>A0A8H3I363_9LECA</name>
<evidence type="ECO:0000256" key="1">
    <source>
        <dbReference type="ARBA" id="ARBA00001936"/>
    </source>
</evidence>
<accession>A0A8H3I363</accession>
<evidence type="ECO:0000256" key="3">
    <source>
        <dbReference type="ARBA" id="ARBA00022723"/>
    </source>
</evidence>
<comment type="cofactor">
    <cofactor evidence="1">
        <name>Mn(2+)</name>
        <dbReference type="ChEBI" id="CHEBI:29035"/>
    </cofactor>
</comment>
<feature type="region of interest" description="Disordered" evidence="7">
    <location>
        <begin position="343"/>
        <end position="362"/>
    </location>
</feature>
<dbReference type="InterPro" id="IPR000086">
    <property type="entry name" value="NUDIX_hydrolase_dom"/>
</dbReference>
<dbReference type="EMBL" id="CAJPDS010000012">
    <property type="protein sequence ID" value="CAF9913282.1"/>
    <property type="molecule type" value="Genomic_DNA"/>
</dbReference>
<dbReference type="Gene3D" id="3.90.79.10">
    <property type="entry name" value="Nucleoside Triphosphate Pyrophosphohydrolase"/>
    <property type="match status" value="1"/>
</dbReference>
<protein>
    <recommendedName>
        <fullName evidence="8">Nudix hydrolase domain-containing protein</fullName>
    </recommendedName>
</protein>
<feature type="compositionally biased region" description="Basic and acidic residues" evidence="7">
    <location>
        <begin position="343"/>
        <end position="353"/>
    </location>
</feature>
<comment type="caution">
    <text evidence="9">The sequence shown here is derived from an EMBL/GenBank/DDBJ whole genome shotgun (WGS) entry which is preliminary data.</text>
</comment>
<dbReference type="GO" id="GO:0005739">
    <property type="term" value="C:mitochondrion"/>
    <property type="evidence" value="ECO:0007669"/>
    <property type="project" value="TreeGrafter"/>
</dbReference>
<gene>
    <name evidence="9" type="ORF">HETSPECPRED_001378</name>
</gene>
<dbReference type="PANTHER" id="PTHR12318">
    <property type="entry name" value="TESTOSTERONE-REGULATED PROTEIN RP2"/>
    <property type="match status" value="1"/>
</dbReference>
<dbReference type="PANTHER" id="PTHR12318:SF0">
    <property type="entry name" value="ACYL-COENZYME A DIPHOSPHATASE NUDT19"/>
    <property type="match status" value="1"/>
</dbReference>
<proteinExistence type="predicted"/>
<evidence type="ECO:0000256" key="7">
    <source>
        <dbReference type="SAM" id="MobiDB-lite"/>
    </source>
</evidence>
<keyword evidence="3" id="KW-0479">Metal-binding</keyword>
<feature type="region of interest" description="Disordered" evidence="7">
    <location>
        <begin position="1"/>
        <end position="28"/>
    </location>
</feature>
<evidence type="ECO:0000313" key="9">
    <source>
        <dbReference type="EMBL" id="CAF9913282.1"/>
    </source>
</evidence>
<sequence>MTTDGAKPNSETRAFKGDKSSPTPSPSASVLVISAKNDILLLRRVQSSTSFASAHVFPGGHISPQDGTLPPLNDVRRHEDSEAYRISAIRECFEETGILIANKKGSDGLLELNDKEREESRHAVHNEKIPFKVWLNEKDAIANTASLIPFTRWLTPINVPRQRFSTQMYIYFLPLSCSSKPRAQNTIPTSDGGVENTEAGFKPVAEWLRLFRANELILFPPQFYLLSLLAPFLHESSEIQTLQAQRDALLSFVERKEDGEPSWGEKSISPQPLFKLAQKMVFGLDQPGPELAATGRKGDGKRVITWIFKDGRPQELQVRWRADVEREKIEALEGGMPVHIITREEAEKERHESQYSGGRQKL</sequence>
<keyword evidence="10" id="KW-1185">Reference proteome</keyword>
<dbReference type="InterPro" id="IPR015797">
    <property type="entry name" value="NUDIX_hydrolase-like_dom_sf"/>
</dbReference>
<reference evidence="9" key="1">
    <citation type="submission" date="2021-03" db="EMBL/GenBank/DDBJ databases">
        <authorList>
            <person name="Tagirdzhanova G."/>
        </authorList>
    </citation>
    <scope>NUCLEOTIDE SEQUENCE</scope>
</reference>
<evidence type="ECO:0000256" key="4">
    <source>
        <dbReference type="ARBA" id="ARBA00022801"/>
    </source>
</evidence>
<evidence type="ECO:0000256" key="2">
    <source>
        <dbReference type="ARBA" id="ARBA00001946"/>
    </source>
</evidence>
<feature type="domain" description="Nudix hydrolase" evidence="8">
    <location>
        <begin position="23"/>
        <end position="224"/>
    </location>
</feature>
<dbReference type="AlphaFoldDB" id="A0A8H3I363"/>
<comment type="cofactor">
    <cofactor evidence="2">
        <name>Mg(2+)</name>
        <dbReference type="ChEBI" id="CHEBI:18420"/>
    </cofactor>
</comment>
<dbReference type="SUPFAM" id="SSF55811">
    <property type="entry name" value="Nudix"/>
    <property type="match status" value="1"/>
</dbReference>
<evidence type="ECO:0000259" key="8">
    <source>
        <dbReference type="PROSITE" id="PS51462"/>
    </source>
</evidence>
<dbReference type="PROSITE" id="PS51462">
    <property type="entry name" value="NUDIX"/>
    <property type="match status" value="1"/>
</dbReference>
<keyword evidence="4" id="KW-0378">Hydrolase</keyword>
<dbReference type="GO" id="GO:0046872">
    <property type="term" value="F:metal ion binding"/>
    <property type="evidence" value="ECO:0007669"/>
    <property type="project" value="UniProtKB-KW"/>
</dbReference>
<dbReference type="OrthoDB" id="1695362at2759"/>
<dbReference type="Proteomes" id="UP000664521">
    <property type="component" value="Unassembled WGS sequence"/>
</dbReference>
<evidence type="ECO:0000313" key="10">
    <source>
        <dbReference type="Proteomes" id="UP000664521"/>
    </source>
</evidence>
<evidence type="ECO:0000256" key="6">
    <source>
        <dbReference type="ARBA" id="ARBA00023211"/>
    </source>
</evidence>
<dbReference type="Pfam" id="PF00293">
    <property type="entry name" value="NUDIX"/>
    <property type="match status" value="1"/>
</dbReference>
<keyword evidence="6" id="KW-0464">Manganese</keyword>